<name>A0AAD7PMG9_QUISA</name>
<protein>
    <submittedName>
        <fullName evidence="1">Uncharacterized protein</fullName>
    </submittedName>
</protein>
<dbReference type="Proteomes" id="UP001163823">
    <property type="component" value="Chromosome 8"/>
</dbReference>
<dbReference type="InterPro" id="IPR004158">
    <property type="entry name" value="DUF247_pln"/>
</dbReference>
<dbReference type="AlphaFoldDB" id="A0AAD7PMG9"/>
<accession>A0AAD7PMG9</accession>
<dbReference type="Pfam" id="PF03140">
    <property type="entry name" value="DUF247"/>
    <property type="match status" value="1"/>
</dbReference>
<proteinExistence type="predicted"/>
<dbReference type="PANTHER" id="PTHR31170">
    <property type="entry name" value="BNAC04G53230D PROTEIN"/>
    <property type="match status" value="1"/>
</dbReference>
<organism evidence="1 2">
    <name type="scientific">Quillaja saponaria</name>
    <name type="common">Soap bark tree</name>
    <dbReference type="NCBI Taxonomy" id="32244"/>
    <lineage>
        <taxon>Eukaryota</taxon>
        <taxon>Viridiplantae</taxon>
        <taxon>Streptophyta</taxon>
        <taxon>Embryophyta</taxon>
        <taxon>Tracheophyta</taxon>
        <taxon>Spermatophyta</taxon>
        <taxon>Magnoliopsida</taxon>
        <taxon>eudicotyledons</taxon>
        <taxon>Gunneridae</taxon>
        <taxon>Pentapetalae</taxon>
        <taxon>rosids</taxon>
        <taxon>fabids</taxon>
        <taxon>Fabales</taxon>
        <taxon>Quillajaceae</taxon>
        <taxon>Quillaja</taxon>
    </lineage>
</organism>
<keyword evidence="2" id="KW-1185">Reference proteome</keyword>
<sequence length="435" mass="50337">MAEIRNPVGEVTTHVDSESQLVLEVQEMLTMAESSLVSTECCIYKVPSNIRRLNEEAYTPKVISIGPFHSGNVRLQYMKRFKLKYFRSFLERANQIDLRSWVAYIKELEPSVRTCYANNIELNHDQFVMVILVDAGFILELFWRSYFDDCRTDEESVLLKPWLSNIIMIDLLLLENQLPFFVLEKIFERSSVSNQNRDFPSLLKFTFCFFAHFNKIGLDPVANSGMEIKHFTDLLRKFHLPQMDKPPDRKPSDIEIHLHTATELAGAGVKFKVASSKCLLELKFSNKVLEIPKFVVEDDTETLFRNLLALEQCHYPYESYILDYIGMMDFLINTAQDVEILVRKNIMVNWLGDHDAVANLFNNLMENITEVNYSKNYLCLYDDLNAFYNSPINKCIATLNRDYCNTPWKKLASVAAVFLLLLTAVQTIFTVKSGI</sequence>
<gene>
    <name evidence="1" type="ORF">O6P43_021030</name>
</gene>
<dbReference type="PANTHER" id="PTHR31170:SF23">
    <property type="match status" value="1"/>
</dbReference>
<dbReference type="EMBL" id="JARAOO010000008">
    <property type="protein sequence ID" value="KAJ7960612.1"/>
    <property type="molecule type" value="Genomic_DNA"/>
</dbReference>
<evidence type="ECO:0000313" key="2">
    <source>
        <dbReference type="Proteomes" id="UP001163823"/>
    </source>
</evidence>
<evidence type="ECO:0000313" key="1">
    <source>
        <dbReference type="EMBL" id="KAJ7960612.1"/>
    </source>
</evidence>
<comment type="caution">
    <text evidence="1">The sequence shown here is derived from an EMBL/GenBank/DDBJ whole genome shotgun (WGS) entry which is preliminary data.</text>
</comment>
<dbReference type="KEGG" id="qsa:O6P43_021030"/>
<reference evidence="1" key="1">
    <citation type="journal article" date="2023" name="Science">
        <title>Elucidation of the pathway for biosynthesis of saponin adjuvants from the soapbark tree.</title>
        <authorList>
            <person name="Reed J."/>
            <person name="Orme A."/>
            <person name="El-Demerdash A."/>
            <person name="Owen C."/>
            <person name="Martin L.B.B."/>
            <person name="Misra R.C."/>
            <person name="Kikuchi S."/>
            <person name="Rejzek M."/>
            <person name="Martin A.C."/>
            <person name="Harkess A."/>
            <person name="Leebens-Mack J."/>
            <person name="Louveau T."/>
            <person name="Stephenson M.J."/>
            <person name="Osbourn A."/>
        </authorList>
    </citation>
    <scope>NUCLEOTIDE SEQUENCE</scope>
    <source>
        <strain evidence="1">S10</strain>
    </source>
</reference>